<proteinExistence type="predicted"/>
<sequence length="72" mass="8379">MAVKIFWNKNRRVIPSRHNLDQSITKGTDSSFGGKKRRNFIRVTHLLHLLNKVITSQKKSTASDKFSHELPY</sequence>
<keyword evidence="2" id="KW-1185">Reference proteome</keyword>
<evidence type="ECO:0000313" key="1">
    <source>
        <dbReference type="EMBL" id="KAJ8545665.1"/>
    </source>
</evidence>
<accession>A0A9Q1LZ98</accession>
<dbReference type="AlphaFoldDB" id="A0A9Q1LZ98"/>
<comment type="caution">
    <text evidence="1">The sequence shown here is derived from an EMBL/GenBank/DDBJ whole genome shotgun (WGS) entry which is preliminary data.</text>
</comment>
<gene>
    <name evidence="1" type="ORF">K7X08_018248</name>
</gene>
<evidence type="ECO:0000313" key="2">
    <source>
        <dbReference type="Proteomes" id="UP001152561"/>
    </source>
</evidence>
<name>A0A9Q1LZ98_9SOLA</name>
<dbReference type="Proteomes" id="UP001152561">
    <property type="component" value="Unassembled WGS sequence"/>
</dbReference>
<dbReference type="EMBL" id="JAJAGQ010000013">
    <property type="protein sequence ID" value="KAJ8545665.1"/>
    <property type="molecule type" value="Genomic_DNA"/>
</dbReference>
<reference evidence="2" key="1">
    <citation type="journal article" date="2023" name="Proc. Natl. Acad. Sci. U.S.A.">
        <title>Genomic and structural basis for evolution of tropane alkaloid biosynthesis.</title>
        <authorList>
            <person name="Wanga Y.-J."/>
            <person name="Taina T."/>
            <person name="Yua J.-Y."/>
            <person name="Lia J."/>
            <person name="Xua B."/>
            <person name="Chenc J."/>
            <person name="D'Auriad J.C."/>
            <person name="Huanga J.-P."/>
            <person name="Huanga S.-X."/>
        </authorList>
    </citation>
    <scope>NUCLEOTIDE SEQUENCE [LARGE SCALE GENOMIC DNA]</scope>
    <source>
        <strain evidence="2">cv. KIB-2019</strain>
    </source>
</reference>
<organism evidence="1 2">
    <name type="scientific">Anisodus acutangulus</name>
    <dbReference type="NCBI Taxonomy" id="402998"/>
    <lineage>
        <taxon>Eukaryota</taxon>
        <taxon>Viridiplantae</taxon>
        <taxon>Streptophyta</taxon>
        <taxon>Embryophyta</taxon>
        <taxon>Tracheophyta</taxon>
        <taxon>Spermatophyta</taxon>
        <taxon>Magnoliopsida</taxon>
        <taxon>eudicotyledons</taxon>
        <taxon>Gunneridae</taxon>
        <taxon>Pentapetalae</taxon>
        <taxon>asterids</taxon>
        <taxon>lamiids</taxon>
        <taxon>Solanales</taxon>
        <taxon>Solanaceae</taxon>
        <taxon>Solanoideae</taxon>
        <taxon>Hyoscyameae</taxon>
        <taxon>Anisodus</taxon>
    </lineage>
</organism>
<protein>
    <submittedName>
        <fullName evidence="1">Uncharacterized protein</fullName>
    </submittedName>
</protein>